<keyword evidence="2" id="KW-0489">Methyltransferase</keyword>
<dbReference type="SUPFAM" id="SSF53335">
    <property type="entry name" value="S-adenosyl-L-methionine-dependent methyltransferases"/>
    <property type="match status" value="1"/>
</dbReference>
<dbReference type="InterPro" id="IPR029063">
    <property type="entry name" value="SAM-dependent_MTases_sf"/>
</dbReference>
<dbReference type="PANTHER" id="PTHR43591">
    <property type="entry name" value="METHYLTRANSFERASE"/>
    <property type="match status" value="1"/>
</dbReference>
<accession>A0A6A5VVH8</accession>
<dbReference type="AlphaFoldDB" id="A0A6A5VVH8"/>
<protein>
    <submittedName>
        <fullName evidence="2">S-adenosyl-L-methionine-dependent methyltransferase</fullName>
    </submittedName>
</protein>
<dbReference type="CDD" id="cd02440">
    <property type="entry name" value="AdoMet_MTases"/>
    <property type="match status" value="1"/>
</dbReference>
<sequence>MTSDQNSYLLSRGFSANARTTLQHYLYKDSLKYLLHPSIPIDGEDLKVAEIGVGTCIWLIELARELPSLVQLDGIDINFTQCPPKEWLPSNIRWVLHNIFSEPPEELHEKYDVIHVQLFITILRDGNPVPMLKNLMKMLKPGGYIQWGEWDFTTWEVMRTPAAPSQENNELERIREYTSTLGGTKSGPGFIGISWIANLHETFKEHGLQNVTVDRRSFAKEITPLLLDTWMIAAEEIAVNVLDKSGGGRGDVMRGFLEEVGKNRQNTSFNLDRVVTIGQKHVSK</sequence>
<feature type="domain" description="Methyltransferase" evidence="1">
    <location>
        <begin position="48"/>
        <end position="143"/>
    </location>
</feature>
<name>A0A6A5VVH8_9PLEO</name>
<dbReference type="Gene3D" id="3.40.50.150">
    <property type="entry name" value="Vaccinia Virus protein VP39"/>
    <property type="match status" value="1"/>
</dbReference>
<dbReference type="EMBL" id="ML977743">
    <property type="protein sequence ID" value="KAF1992984.1"/>
    <property type="molecule type" value="Genomic_DNA"/>
</dbReference>
<dbReference type="OrthoDB" id="417697at2759"/>
<proteinExistence type="predicted"/>
<dbReference type="GO" id="GO:0008168">
    <property type="term" value="F:methyltransferase activity"/>
    <property type="evidence" value="ECO:0007669"/>
    <property type="project" value="UniProtKB-KW"/>
</dbReference>
<dbReference type="GO" id="GO:0032259">
    <property type="term" value="P:methylation"/>
    <property type="evidence" value="ECO:0007669"/>
    <property type="project" value="UniProtKB-KW"/>
</dbReference>
<gene>
    <name evidence="2" type="ORF">P154DRAFT_583263</name>
</gene>
<evidence type="ECO:0000259" key="1">
    <source>
        <dbReference type="Pfam" id="PF13649"/>
    </source>
</evidence>
<dbReference type="PANTHER" id="PTHR43591:SF96">
    <property type="entry name" value="PUTATIVE-RELATED"/>
    <property type="match status" value="1"/>
</dbReference>
<keyword evidence="3" id="KW-1185">Reference proteome</keyword>
<evidence type="ECO:0000313" key="3">
    <source>
        <dbReference type="Proteomes" id="UP000799779"/>
    </source>
</evidence>
<dbReference type="InterPro" id="IPR041698">
    <property type="entry name" value="Methyltransf_25"/>
</dbReference>
<dbReference type="Pfam" id="PF13649">
    <property type="entry name" value="Methyltransf_25"/>
    <property type="match status" value="1"/>
</dbReference>
<evidence type="ECO:0000313" key="2">
    <source>
        <dbReference type="EMBL" id="KAF1992984.1"/>
    </source>
</evidence>
<dbReference type="Proteomes" id="UP000799779">
    <property type="component" value="Unassembled WGS sequence"/>
</dbReference>
<organism evidence="2 3">
    <name type="scientific">Amniculicola lignicola CBS 123094</name>
    <dbReference type="NCBI Taxonomy" id="1392246"/>
    <lineage>
        <taxon>Eukaryota</taxon>
        <taxon>Fungi</taxon>
        <taxon>Dikarya</taxon>
        <taxon>Ascomycota</taxon>
        <taxon>Pezizomycotina</taxon>
        <taxon>Dothideomycetes</taxon>
        <taxon>Pleosporomycetidae</taxon>
        <taxon>Pleosporales</taxon>
        <taxon>Amniculicolaceae</taxon>
        <taxon>Amniculicola</taxon>
    </lineage>
</organism>
<reference evidence="2" key="1">
    <citation type="journal article" date="2020" name="Stud. Mycol.">
        <title>101 Dothideomycetes genomes: a test case for predicting lifestyles and emergence of pathogens.</title>
        <authorList>
            <person name="Haridas S."/>
            <person name="Albert R."/>
            <person name="Binder M."/>
            <person name="Bloem J."/>
            <person name="Labutti K."/>
            <person name="Salamov A."/>
            <person name="Andreopoulos B."/>
            <person name="Baker S."/>
            <person name="Barry K."/>
            <person name="Bills G."/>
            <person name="Bluhm B."/>
            <person name="Cannon C."/>
            <person name="Castanera R."/>
            <person name="Culley D."/>
            <person name="Daum C."/>
            <person name="Ezra D."/>
            <person name="Gonzalez J."/>
            <person name="Henrissat B."/>
            <person name="Kuo A."/>
            <person name="Liang C."/>
            <person name="Lipzen A."/>
            <person name="Lutzoni F."/>
            <person name="Magnuson J."/>
            <person name="Mondo S."/>
            <person name="Nolan M."/>
            <person name="Ohm R."/>
            <person name="Pangilinan J."/>
            <person name="Park H.-J."/>
            <person name="Ramirez L."/>
            <person name="Alfaro M."/>
            <person name="Sun H."/>
            <person name="Tritt A."/>
            <person name="Yoshinaga Y."/>
            <person name="Zwiers L.-H."/>
            <person name="Turgeon B."/>
            <person name="Goodwin S."/>
            <person name="Spatafora J."/>
            <person name="Crous P."/>
            <person name="Grigoriev I."/>
        </authorList>
    </citation>
    <scope>NUCLEOTIDE SEQUENCE</scope>
    <source>
        <strain evidence="2">CBS 123094</strain>
    </source>
</reference>
<keyword evidence="2" id="KW-0808">Transferase</keyword>